<evidence type="ECO:0000256" key="2">
    <source>
        <dbReference type="ARBA" id="ARBA00023163"/>
    </source>
</evidence>
<dbReference type="OrthoDB" id="2123952at2759"/>
<evidence type="ECO:0000256" key="3">
    <source>
        <dbReference type="ARBA" id="ARBA00023242"/>
    </source>
</evidence>
<dbReference type="PANTHER" id="PTHR47424:SF6">
    <property type="entry name" value="PROLINE UTILIZATION TRANS-ACTIVATOR"/>
    <property type="match status" value="1"/>
</dbReference>
<feature type="domain" description="Xylanolytic transcriptional activator regulatory" evidence="4">
    <location>
        <begin position="89"/>
        <end position="239"/>
    </location>
</feature>
<dbReference type="AlphaFoldDB" id="V5HT25"/>
<dbReference type="EMBL" id="BAUL01000035">
    <property type="protein sequence ID" value="GAD92635.1"/>
    <property type="molecule type" value="Genomic_DNA"/>
</dbReference>
<comment type="caution">
    <text evidence="5">The sequence shown here is derived from an EMBL/GenBank/DDBJ whole genome shotgun (WGS) entry which is preliminary data.</text>
</comment>
<evidence type="ECO:0000313" key="5">
    <source>
        <dbReference type="EMBL" id="GAD92635.1"/>
    </source>
</evidence>
<evidence type="ECO:0000313" key="6">
    <source>
        <dbReference type="Proteomes" id="UP000018001"/>
    </source>
</evidence>
<reference evidence="6" key="1">
    <citation type="journal article" date="2014" name="Genome Announc.">
        <title>Draft genome sequence of the formaldehyde-resistant fungus Byssochlamys spectabilis No. 5 (anamorph Paecilomyces variotii No. 5) (NBRC109023).</title>
        <authorList>
            <person name="Oka T."/>
            <person name="Ekino K."/>
            <person name="Fukuda K."/>
            <person name="Nomura Y."/>
        </authorList>
    </citation>
    <scope>NUCLEOTIDE SEQUENCE [LARGE SCALE GENOMIC DNA]</scope>
    <source>
        <strain evidence="6">No. 5 / NBRC 109023</strain>
    </source>
</reference>
<dbReference type="InterPro" id="IPR051127">
    <property type="entry name" value="Fungal_SecMet_Regulators"/>
</dbReference>
<gene>
    <name evidence="5" type="ORF">PVAR5_1228</name>
</gene>
<organism evidence="5 6">
    <name type="scientific">Byssochlamys spectabilis (strain No. 5 / NBRC 109023)</name>
    <name type="common">Paecilomyces variotii</name>
    <dbReference type="NCBI Taxonomy" id="1356009"/>
    <lineage>
        <taxon>Eukaryota</taxon>
        <taxon>Fungi</taxon>
        <taxon>Dikarya</taxon>
        <taxon>Ascomycota</taxon>
        <taxon>Pezizomycotina</taxon>
        <taxon>Eurotiomycetes</taxon>
        <taxon>Eurotiomycetidae</taxon>
        <taxon>Eurotiales</taxon>
        <taxon>Thermoascaceae</taxon>
        <taxon>Paecilomyces</taxon>
    </lineage>
</organism>
<dbReference type="InParanoid" id="V5HT25"/>
<proteinExistence type="predicted"/>
<keyword evidence="3" id="KW-0539">Nucleus</keyword>
<dbReference type="GO" id="GO:0008270">
    <property type="term" value="F:zinc ion binding"/>
    <property type="evidence" value="ECO:0007669"/>
    <property type="project" value="InterPro"/>
</dbReference>
<keyword evidence="2" id="KW-0804">Transcription</keyword>
<dbReference type="Pfam" id="PF04082">
    <property type="entry name" value="Fungal_trans"/>
    <property type="match status" value="1"/>
</dbReference>
<evidence type="ECO:0000256" key="1">
    <source>
        <dbReference type="ARBA" id="ARBA00023015"/>
    </source>
</evidence>
<dbReference type="eggNOG" id="ENOG502SKNC">
    <property type="taxonomic scope" value="Eukaryota"/>
</dbReference>
<name>V5HT25_BYSSN</name>
<dbReference type="GO" id="GO:0003677">
    <property type="term" value="F:DNA binding"/>
    <property type="evidence" value="ECO:0007669"/>
    <property type="project" value="InterPro"/>
</dbReference>
<sequence>MPTFKIECIEVSGCKPLPVEQDNASRVLATFAMGGVLGAAGGTKEPFNIHIHRQVALLVLTMGYPFLAESDLLLRWENGIPDPDGPSYMLLMALCAVSSQAAALNAVFDNALLEGLSTPDSDQYFLEAVSKIPVHIAQSQNLDYLRSFGLLAVYSLQRSNYSDLHRYLGAYHALVAQHSFHDESRWPDDISISEIDNRRRLFWCIYRLEIHSACVLGHVVRLPEVQVSVLYPRIIPSMDPETQAWTAGWDYITDLFRLLEYAMLSLRGCKTRKAVFSVICDRPSPTTLLDGLARLKSSKSRVLLSINDPNSGYQTNRCKYMAVQITCTETLVTIMALLYCQAPACEVMEIAENFLEEVTKAPLIMFKVAGNYIVQQLLGVGHMLYNASRSDNGRYRSEAKRLIALLGDLAKSLELDIPFAATAGERLLNMAEHSS</sequence>
<accession>V5HT25</accession>
<keyword evidence="1" id="KW-0805">Transcription regulation</keyword>
<protein>
    <recommendedName>
        <fullName evidence="4">Xylanolytic transcriptional activator regulatory domain-containing protein</fullName>
    </recommendedName>
</protein>
<dbReference type="InterPro" id="IPR007219">
    <property type="entry name" value="XnlR_reg_dom"/>
</dbReference>
<dbReference type="HOGENOM" id="CLU_016203_0_0_1"/>
<dbReference type="GO" id="GO:0006351">
    <property type="term" value="P:DNA-templated transcription"/>
    <property type="evidence" value="ECO:0007669"/>
    <property type="project" value="InterPro"/>
</dbReference>
<dbReference type="CDD" id="cd12148">
    <property type="entry name" value="fungal_TF_MHR"/>
    <property type="match status" value="1"/>
</dbReference>
<dbReference type="Proteomes" id="UP000018001">
    <property type="component" value="Unassembled WGS sequence"/>
</dbReference>
<keyword evidence="6" id="KW-1185">Reference proteome</keyword>
<dbReference type="PANTHER" id="PTHR47424">
    <property type="entry name" value="REGULATORY PROTEIN GAL4"/>
    <property type="match status" value="1"/>
</dbReference>
<evidence type="ECO:0000259" key="4">
    <source>
        <dbReference type="Pfam" id="PF04082"/>
    </source>
</evidence>